<protein>
    <submittedName>
        <fullName evidence="5">Uncharacterized protein LOC112680677</fullName>
    </submittedName>
</protein>
<keyword evidence="1" id="KW-0812">Transmembrane</keyword>
<keyword evidence="1" id="KW-0472">Membrane</keyword>
<dbReference type="RefSeq" id="XP_025406641.1">
    <property type="nucleotide sequence ID" value="XM_025550856.1"/>
</dbReference>
<feature type="transmembrane region" description="Helical" evidence="1">
    <location>
        <begin position="171"/>
        <end position="192"/>
    </location>
</feature>
<proteinExistence type="predicted"/>
<evidence type="ECO:0000256" key="2">
    <source>
        <dbReference type="SAM" id="SignalP"/>
    </source>
</evidence>
<keyword evidence="2" id="KW-0732">Signal</keyword>
<keyword evidence="4" id="KW-1185">Reference proteome</keyword>
<evidence type="ECO:0000313" key="4">
    <source>
        <dbReference type="Proteomes" id="UP000694846"/>
    </source>
</evidence>
<accession>A0A2S2QX09</accession>
<organism evidence="3">
    <name type="scientific">Sipha flava</name>
    <name type="common">yellow sugarcane aphid</name>
    <dbReference type="NCBI Taxonomy" id="143950"/>
    <lineage>
        <taxon>Eukaryota</taxon>
        <taxon>Metazoa</taxon>
        <taxon>Ecdysozoa</taxon>
        <taxon>Arthropoda</taxon>
        <taxon>Hexapoda</taxon>
        <taxon>Insecta</taxon>
        <taxon>Pterygota</taxon>
        <taxon>Neoptera</taxon>
        <taxon>Paraneoptera</taxon>
        <taxon>Hemiptera</taxon>
        <taxon>Sternorrhyncha</taxon>
        <taxon>Aphidomorpha</taxon>
        <taxon>Aphidoidea</taxon>
        <taxon>Aphididae</taxon>
        <taxon>Sipha</taxon>
    </lineage>
</organism>
<evidence type="ECO:0000256" key="1">
    <source>
        <dbReference type="SAM" id="Phobius"/>
    </source>
</evidence>
<sequence length="193" mass="22509">MKKSTSVLIALVFVTAKITETYCTEKICKEDFNKCYTNDDCCTKKCITNNKLQLGFCYGNPDSEKLVSRILKQNKCLVDSSINKKLDEKMKEEYGSLNVASDIYQDETILELTINNITERVIINNLNSKSKSPILRLSLTVAKNFVVEKEGFVPCHFTFFSKGFREEKYHWIFYFICYITYYIITFITYLMMP</sequence>
<dbReference type="Proteomes" id="UP000694846">
    <property type="component" value="Unplaced"/>
</dbReference>
<feature type="signal peptide" evidence="2">
    <location>
        <begin position="1"/>
        <end position="23"/>
    </location>
</feature>
<feature type="chain" id="PRO_5044579288" evidence="2">
    <location>
        <begin position="24"/>
        <end position="193"/>
    </location>
</feature>
<name>A0A2S2QX09_9HEMI</name>
<gene>
    <name evidence="5" type="primary">LOC112680677</name>
    <name evidence="3" type="ORF">g.31229</name>
</gene>
<dbReference type="AlphaFoldDB" id="A0A2S2QX09"/>
<dbReference type="GeneID" id="112680677"/>
<dbReference type="EMBL" id="GGMS01013021">
    <property type="protein sequence ID" value="MBY82224.1"/>
    <property type="molecule type" value="Transcribed_RNA"/>
</dbReference>
<reference evidence="5" key="2">
    <citation type="submission" date="2025-04" db="UniProtKB">
        <authorList>
            <consortium name="RefSeq"/>
        </authorList>
    </citation>
    <scope>IDENTIFICATION</scope>
    <source>
        <tissue evidence="5">Whole body</tissue>
    </source>
</reference>
<evidence type="ECO:0000313" key="5">
    <source>
        <dbReference type="RefSeq" id="XP_025406641.1"/>
    </source>
</evidence>
<evidence type="ECO:0000313" key="3">
    <source>
        <dbReference type="EMBL" id="MBY82224.1"/>
    </source>
</evidence>
<reference evidence="3" key="1">
    <citation type="submission" date="2018-04" db="EMBL/GenBank/DDBJ databases">
        <title>Transcriptome assembly of Sipha flava.</title>
        <authorList>
            <person name="Scully E.D."/>
            <person name="Geib S.M."/>
            <person name="Palmer N.A."/>
            <person name="Koch K."/>
            <person name="Bradshaw J."/>
            <person name="Heng-Moss T."/>
            <person name="Sarath G."/>
        </authorList>
    </citation>
    <scope>NUCLEOTIDE SEQUENCE</scope>
</reference>
<keyword evidence="1" id="KW-1133">Transmembrane helix</keyword>